<proteinExistence type="predicted"/>
<dbReference type="InterPro" id="IPR026961">
    <property type="entry name" value="PGG_dom"/>
</dbReference>
<dbReference type="SUPFAM" id="SSF48403">
    <property type="entry name" value="Ankyrin repeat"/>
    <property type="match status" value="1"/>
</dbReference>
<evidence type="ECO:0000256" key="6">
    <source>
        <dbReference type="ARBA" id="ARBA00023136"/>
    </source>
</evidence>
<dbReference type="AlphaFoldDB" id="A0AAD4XEC9"/>
<feature type="domain" description="PGG" evidence="9">
    <location>
        <begin position="262"/>
        <end position="303"/>
    </location>
</feature>
<reference evidence="10" key="1">
    <citation type="submission" date="2022-04" db="EMBL/GenBank/DDBJ databases">
        <title>A functionally conserved STORR gene fusion in Papaver species that diverged 16.8 million years ago.</title>
        <authorList>
            <person name="Catania T."/>
        </authorList>
    </citation>
    <scope>NUCLEOTIDE SEQUENCE</scope>
    <source>
        <strain evidence="10">S-188037</strain>
    </source>
</reference>
<comment type="subcellular location">
    <subcellularLocation>
        <location evidence="1">Membrane</location>
        <topology evidence="1">Multi-pass membrane protein</topology>
    </subcellularLocation>
</comment>
<dbReference type="Gene3D" id="1.25.40.20">
    <property type="entry name" value="Ankyrin repeat-containing domain"/>
    <property type="match status" value="1"/>
</dbReference>
<evidence type="ECO:0000256" key="2">
    <source>
        <dbReference type="ARBA" id="ARBA00022692"/>
    </source>
</evidence>
<evidence type="ECO:0000313" key="10">
    <source>
        <dbReference type="EMBL" id="KAI3909162.1"/>
    </source>
</evidence>
<dbReference type="Proteomes" id="UP001202328">
    <property type="component" value="Unassembled WGS sequence"/>
</dbReference>
<organism evidence="10 11">
    <name type="scientific">Papaver atlanticum</name>
    <dbReference type="NCBI Taxonomy" id="357466"/>
    <lineage>
        <taxon>Eukaryota</taxon>
        <taxon>Viridiplantae</taxon>
        <taxon>Streptophyta</taxon>
        <taxon>Embryophyta</taxon>
        <taxon>Tracheophyta</taxon>
        <taxon>Spermatophyta</taxon>
        <taxon>Magnoliopsida</taxon>
        <taxon>Ranunculales</taxon>
        <taxon>Papaveraceae</taxon>
        <taxon>Papaveroideae</taxon>
        <taxon>Papaver</taxon>
    </lineage>
</organism>
<keyword evidence="3" id="KW-0677">Repeat</keyword>
<evidence type="ECO:0000256" key="7">
    <source>
        <dbReference type="PROSITE-ProRule" id="PRU00023"/>
    </source>
</evidence>
<dbReference type="Pfam" id="PF13962">
    <property type="entry name" value="PGG"/>
    <property type="match status" value="2"/>
</dbReference>
<protein>
    <recommendedName>
        <fullName evidence="9">PGG domain-containing protein</fullName>
    </recommendedName>
</protein>
<feature type="transmembrane region" description="Helical" evidence="8">
    <location>
        <begin position="423"/>
        <end position="449"/>
    </location>
</feature>
<evidence type="ECO:0000256" key="3">
    <source>
        <dbReference type="ARBA" id="ARBA00022737"/>
    </source>
</evidence>
<keyword evidence="11" id="KW-1185">Reference proteome</keyword>
<feature type="repeat" description="ANK" evidence="7">
    <location>
        <begin position="184"/>
        <end position="205"/>
    </location>
</feature>
<evidence type="ECO:0000256" key="4">
    <source>
        <dbReference type="ARBA" id="ARBA00022989"/>
    </source>
</evidence>
<dbReference type="GO" id="GO:0005886">
    <property type="term" value="C:plasma membrane"/>
    <property type="evidence" value="ECO:0007669"/>
    <property type="project" value="TreeGrafter"/>
</dbReference>
<evidence type="ECO:0000259" key="9">
    <source>
        <dbReference type="Pfam" id="PF13962"/>
    </source>
</evidence>
<keyword evidence="6 8" id="KW-0472">Membrane</keyword>
<dbReference type="Pfam" id="PF12796">
    <property type="entry name" value="Ank_2"/>
    <property type="match status" value="2"/>
</dbReference>
<accession>A0AAD4XEC9</accession>
<keyword evidence="5 7" id="KW-0040">ANK repeat</keyword>
<dbReference type="InterPro" id="IPR002110">
    <property type="entry name" value="Ankyrin_rpt"/>
</dbReference>
<dbReference type="PANTHER" id="PTHR24186">
    <property type="entry name" value="PROTEIN PHOSPHATASE 1 REGULATORY SUBUNIT"/>
    <property type="match status" value="1"/>
</dbReference>
<dbReference type="EMBL" id="JAJJMB010010359">
    <property type="protein sequence ID" value="KAI3909162.1"/>
    <property type="molecule type" value="Genomic_DNA"/>
</dbReference>
<evidence type="ECO:0000256" key="8">
    <source>
        <dbReference type="SAM" id="Phobius"/>
    </source>
</evidence>
<feature type="domain" description="PGG" evidence="9">
    <location>
        <begin position="410"/>
        <end position="479"/>
    </location>
</feature>
<comment type="caution">
    <text evidence="10">The sequence shown here is derived from an EMBL/GenBank/DDBJ whole genome shotgun (WGS) entry which is preliminary data.</text>
</comment>
<gene>
    <name evidence="10" type="ORF">MKW98_012899</name>
</gene>
<feature type="repeat" description="ANK" evidence="7">
    <location>
        <begin position="102"/>
        <end position="126"/>
    </location>
</feature>
<name>A0AAD4XEC9_9MAGN</name>
<feature type="transmembrane region" description="Helical" evidence="8">
    <location>
        <begin position="494"/>
        <end position="519"/>
    </location>
</feature>
<feature type="repeat" description="ANK" evidence="7">
    <location>
        <begin position="67"/>
        <end position="89"/>
    </location>
</feature>
<dbReference type="PROSITE" id="PS50297">
    <property type="entry name" value="ANK_REP_REGION"/>
    <property type="match status" value="3"/>
</dbReference>
<dbReference type="PROSITE" id="PS50088">
    <property type="entry name" value="ANK_REPEAT"/>
    <property type="match status" value="3"/>
</dbReference>
<keyword evidence="4 8" id="KW-1133">Transmembrane helix</keyword>
<keyword evidence="2 8" id="KW-0812">Transmembrane</keyword>
<sequence length="581" mass="65825">MESVSEIWKQLTQKIVSSEDSRLDNLDETYTSFCRSPLHIAVMSGDIKFAKRILSKKPDLAFKQDSNGFTPLHLASVRTSLQMVRLLLKDEPGRASAVQDRDGRTPLHLAAMKNRVEIMKLLLEEGLPEAIHKKNNQNGETILHFCVKSNTNLKILKLLVYKLLHAPLPEKNPNPISINSTDNGGNTILHLAAKMGNMKITNYLLLNSNVRIDIHVVNNKRLKALNMLPQAEMNDLKFGFYDYHVRHDRRNSKTFSKSGDHEGMKDRVNTLMVVATLIAGIAFQAAMNPPGGVWQDDSTVDSGTDPVKFSYYLDHMYDSGSFISGGLERYIDLNLPSTLIFDSTGSQAQYFNIKNFVNALMNMGNTGYYDMMSKGLMLEDFWFADIVSNYRNRTGNISHVGFFPYLIRYAGYPILAYTYPDNYVIYMVTNGVALLVSLSIIFLVICGFLNETSVTQVRTLVVLMCISVGCIAFGYVSISQAMVPDFYTHVDMYLIIHIILGVCCVLGVGYFIWTLNWMIVKLRKRTRLHQIGVINYLKVVFFAIDSYAVGKLSLFIICYVGFRYNGYMYHGSWSHINPLFF</sequence>
<dbReference type="Pfam" id="PF00023">
    <property type="entry name" value="Ank"/>
    <property type="match status" value="1"/>
</dbReference>
<dbReference type="InterPro" id="IPR036770">
    <property type="entry name" value="Ankyrin_rpt-contain_sf"/>
</dbReference>
<evidence type="ECO:0000256" key="1">
    <source>
        <dbReference type="ARBA" id="ARBA00004141"/>
    </source>
</evidence>
<evidence type="ECO:0000256" key="5">
    <source>
        <dbReference type="ARBA" id="ARBA00023043"/>
    </source>
</evidence>
<feature type="transmembrane region" description="Helical" evidence="8">
    <location>
        <begin position="539"/>
        <end position="562"/>
    </location>
</feature>
<dbReference type="PANTHER" id="PTHR24186:SF37">
    <property type="entry name" value="PGG DOMAIN-CONTAINING PROTEIN"/>
    <property type="match status" value="1"/>
</dbReference>
<dbReference type="SMART" id="SM00248">
    <property type="entry name" value="ANK"/>
    <property type="match status" value="5"/>
</dbReference>
<evidence type="ECO:0000313" key="11">
    <source>
        <dbReference type="Proteomes" id="UP001202328"/>
    </source>
</evidence>
<feature type="transmembrane region" description="Helical" evidence="8">
    <location>
        <begin position="461"/>
        <end position="482"/>
    </location>
</feature>